<dbReference type="InterPro" id="IPR003675">
    <property type="entry name" value="Rce1/LyrA-like_dom"/>
</dbReference>
<dbReference type="GO" id="GO:0080120">
    <property type="term" value="P:CAAX-box protein maturation"/>
    <property type="evidence" value="ECO:0007669"/>
    <property type="project" value="UniProtKB-ARBA"/>
</dbReference>
<dbReference type="Proteomes" id="UP001201020">
    <property type="component" value="Chromosome"/>
</dbReference>
<feature type="transmembrane region" description="Helical" evidence="1">
    <location>
        <begin position="210"/>
        <end position="229"/>
    </location>
</feature>
<dbReference type="AlphaFoldDB" id="A0A9Y1FLY9"/>
<reference evidence="3" key="1">
    <citation type="journal article" date="2022" name="Nat. Microbiol.">
        <title>Unique mobile elements and scalable gene flow at the prokaryote-eukaryote boundary revealed by circularized Asgard archaea genomes.</title>
        <authorList>
            <person name="Wu F."/>
            <person name="Speth D.R."/>
            <person name="Philosof A."/>
            <person name="Cremiere A."/>
            <person name="Narayanan A."/>
            <person name="Barco R.A."/>
            <person name="Connon S.A."/>
            <person name="Amend J.P."/>
            <person name="Antoshechkin I.A."/>
            <person name="Orphan V.J."/>
        </authorList>
    </citation>
    <scope>NUCLEOTIDE SEQUENCE</scope>
    <source>
        <strain evidence="3">PM71</strain>
    </source>
</reference>
<feature type="domain" description="CAAX prenyl protease 2/Lysostaphin resistance protein A-like" evidence="2">
    <location>
        <begin position="117"/>
        <end position="217"/>
    </location>
</feature>
<feature type="transmembrane region" description="Helical" evidence="1">
    <location>
        <begin position="81"/>
        <end position="102"/>
    </location>
</feature>
<sequence length="264" mass="30444">MSEEKSKVKSFFNPISFVVILLIWNWLGGYLLDLFSVPSQWIGTYYLAGTLIWSLVFARVVNKKLENIGVTVKVKFDLKSLLLIILAALIGSVYLLLSAIYKYSLPLVEINTEIIVTLIVLPISILIQAFFEEIAWAGWLYSNLKMREEVKNLIIGLVWAVWHVPFYLWGIKYFTYTPLLYSLNVIGIILSRFVINWFRKEMDNVWWPTFYHGGINLGGFIIIVLYPGIEKIAEVIVYSGLIRTVIILILQIVITFIGKKREKV</sequence>
<evidence type="ECO:0000313" key="3">
    <source>
        <dbReference type="EMBL" id="UJG41053.1"/>
    </source>
</evidence>
<dbReference type="PANTHER" id="PTHR35797:SF1">
    <property type="entry name" value="PROTEASE"/>
    <property type="match status" value="1"/>
</dbReference>
<keyword evidence="1" id="KW-0812">Transmembrane</keyword>
<gene>
    <name evidence="3" type="ORF">K9W45_01005</name>
</gene>
<evidence type="ECO:0000256" key="1">
    <source>
        <dbReference type="SAM" id="Phobius"/>
    </source>
</evidence>
<protein>
    <submittedName>
        <fullName evidence="3">CPBP family intramembrane metalloprotease</fullName>
    </submittedName>
</protein>
<evidence type="ECO:0000259" key="2">
    <source>
        <dbReference type="Pfam" id="PF02517"/>
    </source>
</evidence>
<organism evidence="3">
    <name type="scientific">Candidatus Heimdallarchaeum aukensis</name>
    <dbReference type="NCBI Taxonomy" id="2876573"/>
    <lineage>
        <taxon>Archaea</taxon>
        <taxon>Promethearchaeati</taxon>
        <taxon>Candidatus Heimdallarchaeota</taxon>
        <taxon>Candidatus Heimdallarchaeia (ex Rinke et al. 2021) (nom. nud.)</taxon>
        <taxon>Candidatus Heimdallarchaeales</taxon>
        <taxon>Candidatus Heimdallarchaeaceae</taxon>
        <taxon>Candidatus Heimdallarchaeum</taxon>
    </lineage>
</organism>
<feature type="transmembrane region" description="Helical" evidence="1">
    <location>
        <begin position="179"/>
        <end position="198"/>
    </location>
</feature>
<dbReference type="InterPro" id="IPR042150">
    <property type="entry name" value="MmRce1-like"/>
</dbReference>
<dbReference type="PANTHER" id="PTHR35797">
    <property type="entry name" value="PROTEASE-RELATED"/>
    <property type="match status" value="1"/>
</dbReference>
<keyword evidence="3" id="KW-0482">Metalloprotease</keyword>
<dbReference type="GO" id="GO:0008237">
    <property type="term" value="F:metallopeptidase activity"/>
    <property type="evidence" value="ECO:0007669"/>
    <property type="project" value="UniProtKB-KW"/>
</dbReference>
<proteinExistence type="predicted"/>
<feature type="transmembrane region" description="Helical" evidence="1">
    <location>
        <begin position="12"/>
        <end position="32"/>
    </location>
</feature>
<feature type="transmembrane region" description="Helical" evidence="1">
    <location>
        <begin position="44"/>
        <end position="61"/>
    </location>
</feature>
<keyword evidence="3" id="KW-0645">Protease</keyword>
<feature type="transmembrane region" description="Helical" evidence="1">
    <location>
        <begin position="153"/>
        <end position="173"/>
    </location>
</feature>
<keyword evidence="1" id="KW-0472">Membrane</keyword>
<dbReference type="EMBL" id="CP084166">
    <property type="protein sequence ID" value="UJG41053.1"/>
    <property type="molecule type" value="Genomic_DNA"/>
</dbReference>
<name>A0A9Y1FLY9_9ARCH</name>
<keyword evidence="1" id="KW-1133">Transmembrane helix</keyword>
<dbReference type="GO" id="GO:0004175">
    <property type="term" value="F:endopeptidase activity"/>
    <property type="evidence" value="ECO:0007669"/>
    <property type="project" value="UniProtKB-ARBA"/>
</dbReference>
<dbReference type="Pfam" id="PF02517">
    <property type="entry name" value="Rce1-like"/>
    <property type="match status" value="1"/>
</dbReference>
<feature type="transmembrane region" description="Helical" evidence="1">
    <location>
        <begin position="235"/>
        <end position="258"/>
    </location>
</feature>
<feature type="transmembrane region" description="Helical" evidence="1">
    <location>
        <begin position="114"/>
        <end position="141"/>
    </location>
</feature>
<keyword evidence="3" id="KW-0378">Hydrolase</keyword>
<accession>A0A9Y1FLY9</accession>